<name>A0A6C0J804_9ZZZZ</name>
<keyword evidence="1" id="KW-0472">Membrane</keyword>
<feature type="transmembrane region" description="Helical" evidence="1">
    <location>
        <begin position="12"/>
        <end position="33"/>
    </location>
</feature>
<organism evidence="2">
    <name type="scientific">viral metagenome</name>
    <dbReference type="NCBI Taxonomy" id="1070528"/>
    <lineage>
        <taxon>unclassified sequences</taxon>
        <taxon>metagenomes</taxon>
        <taxon>organismal metagenomes</taxon>
    </lineage>
</organism>
<reference evidence="2" key="1">
    <citation type="journal article" date="2020" name="Nature">
        <title>Giant virus diversity and host interactions through global metagenomics.</title>
        <authorList>
            <person name="Schulz F."/>
            <person name="Roux S."/>
            <person name="Paez-Espino D."/>
            <person name="Jungbluth S."/>
            <person name="Walsh D.A."/>
            <person name="Denef V.J."/>
            <person name="McMahon K.D."/>
            <person name="Konstantinidis K.T."/>
            <person name="Eloe-Fadrosh E.A."/>
            <person name="Kyrpides N.C."/>
            <person name="Woyke T."/>
        </authorList>
    </citation>
    <scope>NUCLEOTIDE SEQUENCE</scope>
    <source>
        <strain evidence="2">GVMAG-M-3300025860-12</strain>
    </source>
</reference>
<evidence type="ECO:0000313" key="2">
    <source>
        <dbReference type="EMBL" id="QHU00128.1"/>
    </source>
</evidence>
<keyword evidence="1" id="KW-0812">Transmembrane</keyword>
<dbReference type="AlphaFoldDB" id="A0A6C0J804"/>
<protein>
    <submittedName>
        <fullName evidence="2">Uncharacterized protein</fullName>
    </submittedName>
</protein>
<dbReference type="EMBL" id="MN740323">
    <property type="protein sequence ID" value="QHU00128.1"/>
    <property type="molecule type" value="Genomic_DNA"/>
</dbReference>
<sequence length="79" mass="9840">MYYYFLLLPFFYFLYQFIIISKFKNVIIFYNQFTYKYLHSKIKNAFSKEITFDDNIKVEKSSQFNNIGDINQYLQSFYE</sequence>
<accession>A0A6C0J804</accession>
<evidence type="ECO:0000256" key="1">
    <source>
        <dbReference type="SAM" id="Phobius"/>
    </source>
</evidence>
<keyword evidence="1" id="KW-1133">Transmembrane helix</keyword>
<proteinExistence type="predicted"/>